<protein>
    <submittedName>
        <fullName evidence="1">Uncharacterized protein</fullName>
    </submittedName>
</protein>
<proteinExistence type="predicted"/>
<keyword evidence="2" id="KW-1185">Reference proteome</keyword>
<accession>A0A6A6FGV5</accession>
<evidence type="ECO:0000313" key="1">
    <source>
        <dbReference type="EMBL" id="KAF2212514.1"/>
    </source>
</evidence>
<organism evidence="1 2">
    <name type="scientific">Cercospora zeae-maydis SCOH1-5</name>
    <dbReference type="NCBI Taxonomy" id="717836"/>
    <lineage>
        <taxon>Eukaryota</taxon>
        <taxon>Fungi</taxon>
        <taxon>Dikarya</taxon>
        <taxon>Ascomycota</taxon>
        <taxon>Pezizomycotina</taxon>
        <taxon>Dothideomycetes</taxon>
        <taxon>Dothideomycetidae</taxon>
        <taxon>Mycosphaerellales</taxon>
        <taxon>Mycosphaerellaceae</taxon>
        <taxon>Cercospora</taxon>
    </lineage>
</organism>
<gene>
    <name evidence="1" type="ORF">CERZMDRAFT_41371</name>
</gene>
<name>A0A6A6FGV5_9PEZI</name>
<reference evidence="1" key="1">
    <citation type="journal article" date="2020" name="Stud. Mycol.">
        <title>101 Dothideomycetes genomes: a test case for predicting lifestyles and emergence of pathogens.</title>
        <authorList>
            <person name="Haridas S."/>
            <person name="Albert R."/>
            <person name="Binder M."/>
            <person name="Bloem J."/>
            <person name="Labutti K."/>
            <person name="Salamov A."/>
            <person name="Andreopoulos B."/>
            <person name="Baker S."/>
            <person name="Barry K."/>
            <person name="Bills G."/>
            <person name="Bluhm B."/>
            <person name="Cannon C."/>
            <person name="Castanera R."/>
            <person name="Culley D."/>
            <person name="Daum C."/>
            <person name="Ezra D."/>
            <person name="Gonzalez J."/>
            <person name="Henrissat B."/>
            <person name="Kuo A."/>
            <person name="Liang C."/>
            <person name="Lipzen A."/>
            <person name="Lutzoni F."/>
            <person name="Magnuson J."/>
            <person name="Mondo S."/>
            <person name="Nolan M."/>
            <person name="Ohm R."/>
            <person name="Pangilinan J."/>
            <person name="Park H.-J."/>
            <person name="Ramirez L."/>
            <person name="Alfaro M."/>
            <person name="Sun H."/>
            <person name="Tritt A."/>
            <person name="Yoshinaga Y."/>
            <person name="Zwiers L.-H."/>
            <person name="Turgeon B."/>
            <person name="Goodwin S."/>
            <person name="Spatafora J."/>
            <person name="Crous P."/>
            <person name="Grigoriev I."/>
        </authorList>
    </citation>
    <scope>NUCLEOTIDE SEQUENCE</scope>
    <source>
        <strain evidence="1">SCOH1-5</strain>
    </source>
</reference>
<sequence length="66" mass="7428">MCNTVTTTTKDAKCPRSCDQEHSTFRKCQQAENTGTRCQNPGTVYLGSRTSRVQCPNHRDEGYSQN</sequence>
<dbReference type="Proteomes" id="UP000799539">
    <property type="component" value="Unassembled WGS sequence"/>
</dbReference>
<dbReference type="EMBL" id="ML992673">
    <property type="protein sequence ID" value="KAF2212514.1"/>
    <property type="molecule type" value="Genomic_DNA"/>
</dbReference>
<evidence type="ECO:0000313" key="2">
    <source>
        <dbReference type="Proteomes" id="UP000799539"/>
    </source>
</evidence>
<dbReference type="AlphaFoldDB" id="A0A6A6FGV5"/>
<dbReference type="OrthoDB" id="3510872at2759"/>